<name>K0TLB4_THAOC</name>
<dbReference type="AlphaFoldDB" id="K0TLB4"/>
<dbReference type="InterPro" id="IPR052748">
    <property type="entry name" value="ISR_Activator"/>
</dbReference>
<evidence type="ECO:0008006" key="3">
    <source>
        <dbReference type="Google" id="ProtNLM"/>
    </source>
</evidence>
<dbReference type="Gene3D" id="1.25.40.10">
    <property type="entry name" value="Tetratricopeptide repeat domain"/>
    <property type="match status" value="1"/>
</dbReference>
<dbReference type="InterPro" id="IPR011990">
    <property type="entry name" value="TPR-like_helical_dom_sf"/>
</dbReference>
<feature type="non-terminal residue" evidence="1">
    <location>
        <position position="1"/>
    </location>
</feature>
<dbReference type="Proteomes" id="UP000266841">
    <property type="component" value="Unassembled WGS sequence"/>
</dbReference>
<dbReference type="PANTHER" id="PTHR45011">
    <property type="entry name" value="DAP3-BINDING CELL DEATH ENHANCER 1"/>
    <property type="match status" value="1"/>
</dbReference>
<dbReference type="Pfam" id="PF08238">
    <property type="entry name" value="Sel1"/>
    <property type="match status" value="3"/>
</dbReference>
<proteinExistence type="predicted"/>
<keyword evidence="2" id="KW-1185">Reference proteome</keyword>
<protein>
    <recommendedName>
        <fullName evidence="3">Sel1 repeat family protein</fullName>
    </recommendedName>
</protein>
<dbReference type="InterPro" id="IPR006597">
    <property type="entry name" value="Sel1-like"/>
</dbReference>
<dbReference type="SMART" id="SM00671">
    <property type="entry name" value="SEL1"/>
    <property type="match status" value="3"/>
</dbReference>
<reference evidence="1 2" key="1">
    <citation type="journal article" date="2012" name="Genome Biol.">
        <title>Genome and low-iron response of an oceanic diatom adapted to chronic iron limitation.</title>
        <authorList>
            <person name="Lommer M."/>
            <person name="Specht M."/>
            <person name="Roy A.S."/>
            <person name="Kraemer L."/>
            <person name="Andreson R."/>
            <person name="Gutowska M.A."/>
            <person name="Wolf J."/>
            <person name="Bergner S.V."/>
            <person name="Schilhabel M.B."/>
            <person name="Klostermeier U.C."/>
            <person name="Beiko R.G."/>
            <person name="Rosenstiel P."/>
            <person name="Hippler M."/>
            <person name="Laroche J."/>
        </authorList>
    </citation>
    <scope>NUCLEOTIDE SEQUENCE [LARGE SCALE GENOMIC DNA]</scope>
    <source>
        <strain evidence="1 2">CCMP1005</strain>
    </source>
</reference>
<evidence type="ECO:0000313" key="1">
    <source>
        <dbReference type="EMBL" id="EJK71692.1"/>
    </source>
</evidence>
<dbReference type="eggNOG" id="ENOG502SADV">
    <property type="taxonomic scope" value="Eukaryota"/>
</dbReference>
<accession>K0TLB4</accession>
<dbReference type="PANTHER" id="PTHR45011:SF1">
    <property type="entry name" value="DAP3-BINDING CELL DEATH ENHANCER 1"/>
    <property type="match status" value="1"/>
</dbReference>
<dbReference type="SUPFAM" id="SSF81901">
    <property type="entry name" value="HCP-like"/>
    <property type="match status" value="1"/>
</dbReference>
<sequence>LRARVGKKDPEAIFVLGQKYFYGLLGFQIDMQKAVELWTEAAELGSINALYSLGNSYDLGEGIQQDMAKAVEFYTKAAMKGHVSCRFNLGHIEAEKENNKRAVRHFMISAEMGHEKSVAMIKEMLMRGRATKEQYAEALKGYQDAAKEMKSYDRDEAMRIRDRQ</sequence>
<dbReference type="OrthoDB" id="200229at2759"/>
<gene>
    <name evidence="1" type="ORF">THAOC_06840</name>
</gene>
<organism evidence="1 2">
    <name type="scientific">Thalassiosira oceanica</name>
    <name type="common">Marine diatom</name>
    <dbReference type="NCBI Taxonomy" id="159749"/>
    <lineage>
        <taxon>Eukaryota</taxon>
        <taxon>Sar</taxon>
        <taxon>Stramenopiles</taxon>
        <taxon>Ochrophyta</taxon>
        <taxon>Bacillariophyta</taxon>
        <taxon>Coscinodiscophyceae</taxon>
        <taxon>Thalassiosirophycidae</taxon>
        <taxon>Thalassiosirales</taxon>
        <taxon>Thalassiosiraceae</taxon>
        <taxon>Thalassiosira</taxon>
    </lineage>
</organism>
<dbReference type="EMBL" id="AGNL01006906">
    <property type="protein sequence ID" value="EJK71692.1"/>
    <property type="molecule type" value="Genomic_DNA"/>
</dbReference>
<evidence type="ECO:0000313" key="2">
    <source>
        <dbReference type="Proteomes" id="UP000266841"/>
    </source>
</evidence>
<comment type="caution">
    <text evidence="1">The sequence shown here is derived from an EMBL/GenBank/DDBJ whole genome shotgun (WGS) entry which is preliminary data.</text>
</comment>